<name>A0A813KFB3_POLGL</name>
<dbReference type="InterPro" id="IPR029039">
    <property type="entry name" value="Flavoprotein-like_sf"/>
</dbReference>
<dbReference type="GO" id="GO:0003958">
    <property type="term" value="F:NADPH-hemoprotein reductase activity"/>
    <property type="evidence" value="ECO:0007669"/>
    <property type="project" value="TreeGrafter"/>
</dbReference>
<sequence length="144" mass="15770">MAEVNIYFGSQSGTAESFSEEIKEEAAEHGINAQVIDLMLFTPQDFATCKIAVMVVSTYGDGEPTDNAVAFHRWASDPRNDPGAPLKGMRYAVMGLGDMNYSKFNNMGGMTDQNLERLGAKRVFPLPLVHAGNLVFLSFARCQL</sequence>
<accession>A0A813KFB3</accession>
<feature type="domain" description="Flavodoxin-like" evidence="2">
    <location>
        <begin position="4"/>
        <end position="144"/>
    </location>
</feature>
<evidence type="ECO:0000313" key="3">
    <source>
        <dbReference type="EMBL" id="CAE8705529.1"/>
    </source>
</evidence>
<keyword evidence="1" id="KW-0285">Flavoprotein</keyword>
<dbReference type="PANTHER" id="PTHR19384">
    <property type="entry name" value="NITRIC OXIDE SYNTHASE-RELATED"/>
    <property type="match status" value="1"/>
</dbReference>
<dbReference type="PANTHER" id="PTHR19384:SF17">
    <property type="entry name" value="NADPH--CYTOCHROME P450 REDUCTASE"/>
    <property type="match status" value="1"/>
</dbReference>
<reference evidence="3" key="1">
    <citation type="submission" date="2021-02" db="EMBL/GenBank/DDBJ databases">
        <authorList>
            <person name="Dougan E. K."/>
            <person name="Rhodes N."/>
            <person name="Thang M."/>
            <person name="Chan C."/>
        </authorList>
    </citation>
    <scope>NUCLEOTIDE SEQUENCE</scope>
</reference>
<protein>
    <recommendedName>
        <fullName evidence="2">Flavodoxin-like domain-containing protein</fullName>
    </recommendedName>
</protein>
<dbReference type="GO" id="GO:0010181">
    <property type="term" value="F:FMN binding"/>
    <property type="evidence" value="ECO:0007669"/>
    <property type="project" value="InterPro"/>
</dbReference>
<proteinExistence type="predicted"/>
<dbReference type="EMBL" id="CAJNNW010030994">
    <property type="protein sequence ID" value="CAE8705529.1"/>
    <property type="molecule type" value="Genomic_DNA"/>
</dbReference>
<dbReference type="Pfam" id="PF00258">
    <property type="entry name" value="Flavodoxin_1"/>
    <property type="match status" value="1"/>
</dbReference>
<dbReference type="AlphaFoldDB" id="A0A813KFB3"/>
<gene>
    <name evidence="3" type="ORF">PGLA2088_LOCUS33732</name>
</gene>
<evidence type="ECO:0000256" key="1">
    <source>
        <dbReference type="ARBA" id="ARBA00022630"/>
    </source>
</evidence>
<dbReference type="PRINTS" id="PR00369">
    <property type="entry name" value="FLAVODOXIN"/>
</dbReference>
<dbReference type="InterPro" id="IPR001094">
    <property type="entry name" value="Flavdoxin-like"/>
</dbReference>
<dbReference type="Proteomes" id="UP000626109">
    <property type="component" value="Unassembled WGS sequence"/>
</dbReference>
<dbReference type="SUPFAM" id="SSF52218">
    <property type="entry name" value="Flavoproteins"/>
    <property type="match status" value="1"/>
</dbReference>
<dbReference type="InterPro" id="IPR008254">
    <property type="entry name" value="Flavodoxin/NO_synth"/>
</dbReference>
<organism evidence="3 4">
    <name type="scientific">Polarella glacialis</name>
    <name type="common">Dinoflagellate</name>
    <dbReference type="NCBI Taxonomy" id="89957"/>
    <lineage>
        <taxon>Eukaryota</taxon>
        <taxon>Sar</taxon>
        <taxon>Alveolata</taxon>
        <taxon>Dinophyceae</taxon>
        <taxon>Suessiales</taxon>
        <taxon>Suessiaceae</taxon>
        <taxon>Polarella</taxon>
    </lineage>
</organism>
<dbReference type="GO" id="GO:0005829">
    <property type="term" value="C:cytosol"/>
    <property type="evidence" value="ECO:0007669"/>
    <property type="project" value="TreeGrafter"/>
</dbReference>
<dbReference type="Gene3D" id="3.40.50.360">
    <property type="match status" value="1"/>
</dbReference>
<evidence type="ECO:0000259" key="2">
    <source>
        <dbReference type="PROSITE" id="PS50902"/>
    </source>
</evidence>
<dbReference type="GO" id="GO:0050660">
    <property type="term" value="F:flavin adenine dinucleotide binding"/>
    <property type="evidence" value="ECO:0007669"/>
    <property type="project" value="TreeGrafter"/>
</dbReference>
<evidence type="ECO:0000313" key="4">
    <source>
        <dbReference type="Proteomes" id="UP000626109"/>
    </source>
</evidence>
<comment type="caution">
    <text evidence="3">The sequence shown here is derived from an EMBL/GenBank/DDBJ whole genome shotgun (WGS) entry which is preliminary data.</text>
</comment>
<dbReference type="PROSITE" id="PS50902">
    <property type="entry name" value="FLAVODOXIN_LIKE"/>
    <property type="match status" value="1"/>
</dbReference>